<feature type="transmembrane region" description="Helical" evidence="1">
    <location>
        <begin position="169"/>
        <end position="198"/>
    </location>
</feature>
<reference evidence="2" key="1">
    <citation type="submission" date="2021-10" db="EMBL/GenBank/DDBJ databases">
        <authorList>
            <person name="Dean J.D."/>
            <person name="Kim M.K."/>
            <person name="Newey C.N."/>
            <person name="Stoker T.S."/>
            <person name="Thompson D.W."/>
            <person name="Grose J.H."/>
        </authorList>
    </citation>
    <scope>NUCLEOTIDE SEQUENCE</scope>
    <source>
        <strain evidence="2">BT635</strain>
    </source>
</reference>
<evidence type="ECO:0000256" key="1">
    <source>
        <dbReference type="SAM" id="Phobius"/>
    </source>
</evidence>
<dbReference type="RefSeq" id="WP_226183201.1">
    <property type="nucleotide sequence ID" value="NZ_JAJADQ010000002.1"/>
</dbReference>
<keyword evidence="3" id="KW-1185">Reference proteome</keyword>
<keyword evidence="1" id="KW-0812">Transmembrane</keyword>
<dbReference type="Proteomes" id="UP001165297">
    <property type="component" value="Unassembled WGS sequence"/>
</dbReference>
<accession>A0ABS8ACB3</accession>
<feature type="transmembrane region" description="Helical" evidence="1">
    <location>
        <begin position="115"/>
        <end position="132"/>
    </location>
</feature>
<dbReference type="Pfam" id="PF04087">
    <property type="entry name" value="DUF389"/>
    <property type="match status" value="1"/>
</dbReference>
<protein>
    <submittedName>
        <fullName evidence="2">DUF389 domain-containing protein</fullName>
    </submittedName>
</protein>
<comment type="caution">
    <text evidence="2">The sequence shown here is derived from an EMBL/GenBank/DDBJ whole genome shotgun (WGS) entry which is preliminary data.</text>
</comment>
<feature type="transmembrane region" description="Helical" evidence="1">
    <location>
        <begin position="248"/>
        <end position="267"/>
    </location>
</feature>
<feature type="transmembrane region" description="Helical" evidence="1">
    <location>
        <begin position="138"/>
        <end position="157"/>
    </location>
</feature>
<organism evidence="2 3">
    <name type="scientific">Hymenobacter nitidus</name>
    <dbReference type="NCBI Taxonomy" id="2880929"/>
    <lineage>
        <taxon>Bacteria</taxon>
        <taxon>Pseudomonadati</taxon>
        <taxon>Bacteroidota</taxon>
        <taxon>Cytophagia</taxon>
        <taxon>Cytophagales</taxon>
        <taxon>Hymenobacteraceae</taxon>
        <taxon>Hymenobacter</taxon>
    </lineage>
</organism>
<evidence type="ECO:0000313" key="3">
    <source>
        <dbReference type="Proteomes" id="UP001165297"/>
    </source>
</evidence>
<evidence type="ECO:0000313" key="2">
    <source>
        <dbReference type="EMBL" id="MCB2376880.1"/>
    </source>
</evidence>
<proteinExistence type="predicted"/>
<keyword evidence="1" id="KW-1133">Transmembrane helix</keyword>
<name>A0ABS8ACB3_9BACT</name>
<dbReference type="EMBL" id="JAJADQ010000002">
    <property type="protein sequence ID" value="MCB2376880.1"/>
    <property type="molecule type" value="Genomic_DNA"/>
</dbReference>
<feature type="transmembrane region" description="Helical" evidence="1">
    <location>
        <begin position="279"/>
        <end position="300"/>
    </location>
</feature>
<keyword evidence="1" id="KW-0472">Membrane</keyword>
<sequence>MHRSFSIVVPPVHTAALCQELAAQEEVVSVALHRGASQKPPGDVLTVQVLNRGADEVLRRLRALVPEQDISVATSELTSLVIPAQEKLIVGDKDEAIWEEMESGLRYQSRLTPNYLYLMFLAGLICAVGLVSEPVPQAVAFTAAAVVAPGFDPIAKLPLGIILRRWPVIWYGLLSTVVGYTVLVAAAWATMLLLLWLGESSAAELARNPEVQSLMKPSAKALLVSGAGALAGVIMLAAFRRSFMAGPLIAQAIIPAAALIGAGLATSQNSLTWAAAQRFGLDWVGIVACGLLIFGLKQLFVHKRRTLL</sequence>
<dbReference type="InterPro" id="IPR005240">
    <property type="entry name" value="DUF389"/>
</dbReference>
<feature type="transmembrane region" description="Helical" evidence="1">
    <location>
        <begin position="218"/>
        <end position="239"/>
    </location>
</feature>
<gene>
    <name evidence="2" type="ORF">LGH70_04765</name>
</gene>